<evidence type="ECO:0000256" key="1">
    <source>
        <dbReference type="SAM" id="MobiDB-lite"/>
    </source>
</evidence>
<evidence type="ECO:0000313" key="2">
    <source>
        <dbReference type="EMBL" id="GES07395.1"/>
    </source>
</evidence>
<dbReference type="AlphaFoldDB" id="A0A5M3WE82"/>
<proteinExistence type="predicted"/>
<feature type="region of interest" description="Disordered" evidence="1">
    <location>
        <begin position="22"/>
        <end position="66"/>
    </location>
</feature>
<reference evidence="2 3" key="1">
    <citation type="submission" date="2019-10" db="EMBL/GenBank/DDBJ databases">
        <title>Whole genome shotgun sequence of Acrocarpospora macrocephala NBRC 16266.</title>
        <authorList>
            <person name="Ichikawa N."/>
            <person name="Kimura A."/>
            <person name="Kitahashi Y."/>
            <person name="Komaki H."/>
            <person name="Oguchi A."/>
        </authorList>
    </citation>
    <scope>NUCLEOTIDE SEQUENCE [LARGE SCALE GENOMIC DNA]</scope>
    <source>
        <strain evidence="2 3">NBRC 16266</strain>
    </source>
</reference>
<dbReference type="OrthoDB" id="3541485at2"/>
<dbReference type="EMBL" id="BLAE01000006">
    <property type="protein sequence ID" value="GES07395.1"/>
    <property type="molecule type" value="Genomic_DNA"/>
</dbReference>
<sequence length="80" mass="9169">MPEEPRELTFREKCLTLQVNTGRSRPVRREPLDANGRRMRTVERPTDSGAHVTVTNRSDTRGDHQDVTVDMGVIDARRPQ</sequence>
<dbReference type="RefSeq" id="WP_155353108.1">
    <property type="nucleotide sequence ID" value="NZ_BAAAHL010000012.1"/>
</dbReference>
<name>A0A5M3WE82_9ACTN</name>
<comment type="caution">
    <text evidence="2">The sequence shown here is derived from an EMBL/GenBank/DDBJ whole genome shotgun (WGS) entry which is preliminary data.</text>
</comment>
<organism evidence="2 3">
    <name type="scientific">Acrocarpospora macrocephala</name>
    <dbReference type="NCBI Taxonomy" id="150177"/>
    <lineage>
        <taxon>Bacteria</taxon>
        <taxon>Bacillati</taxon>
        <taxon>Actinomycetota</taxon>
        <taxon>Actinomycetes</taxon>
        <taxon>Streptosporangiales</taxon>
        <taxon>Streptosporangiaceae</taxon>
        <taxon>Acrocarpospora</taxon>
    </lineage>
</organism>
<gene>
    <name evidence="2" type="ORF">Amac_009900</name>
</gene>
<protein>
    <submittedName>
        <fullName evidence="2">Uncharacterized protein</fullName>
    </submittedName>
</protein>
<accession>A0A5M3WE82</accession>
<dbReference type="Proteomes" id="UP000331127">
    <property type="component" value="Unassembled WGS sequence"/>
</dbReference>
<evidence type="ECO:0000313" key="3">
    <source>
        <dbReference type="Proteomes" id="UP000331127"/>
    </source>
</evidence>
<keyword evidence="3" id="KW-1185">Reference proteome</keyword>
<feature type="compositionally biased region" description="Basic and acidic residues" evidence="1">
    <location>
        <begin position="27"/>
        <end position="46"/>
    </location>
</feature>